<evidence type="ECO:0000313" key="1">
    <source>
        <dbReference type="EMBL" id="MFI1463988.1"/>
    </source>
</evidence>
<sequence length="411" mass="44767">MVLHAEAAMDNDAFSGIRVVELAQWVFVPVAGALLADWGADVIRVERPDGDPYRNLATQGIGSDSGGVNLSVALANRGKRSVSLDLQTDRGRELLDELLATADVFLTNFRPGALRRLGLDAGQLTRRFPRLVYARGHGYGVRGPEADKPGYDSSAFWAQGGPAYVLTPTDREYPISQRGAMGDRNGAMALGFAMAAALLRRERTGRGSVVDVSLLATAMWMLSSDVLAALAGNSPVVVTGRGASPNPLVGSYRTKDGRHIQLVFLQADRYWVQFCDLVQRADLRDDPRFADMAARAAHRAECVAELDAEFARRTFEEWKQLLSRLDAPWAPVQSVGELLEDPQVLANDYLGNVDTGTGPAYRLPTGPVQFDEQPPVMRRAPEHGEHTEDLLLELGYSWSDIAELQDAGVVP</sequence>
<dbReference type="RefSeq" id="WP_306306622.1">
    <property type="nucleotide sequence ID" value="NZ_JBIRUQ010000007.1"/>
</dbReference>
<accession>A0ABW7TUW6</accession>
<keyword evidence="1" id="KW-0808">Transferase</keyword>
<dbReference type="InterPro" id="IPR050509">
    <property type="entry name" value="CoA-transferase_III"/>
</dbReference>
<organism evidence="1 2">
    <name type="scientific">Nocardia carnea</name>
    <dbReference type="NCBI Taxonomy" id="37328"/>
    <lineage>
        <taxon>Bacteria</taxon>
        <taxon>Bacillati</taxon>
        <taxon>Actinomycetota</taxon>
        <taxon>Actinomycetes</taxon>
        <taxon>Mycobacteriales</taxon>
        <taxon>Nocardiaceae</taxon>
        <taxon>Nocardia</taxon>
    </lineage>
</organism>
<reference evidence="1 2" key="1">
    <citation type="submission" date="2024-10" db="EMBL/GenBank/DDBJ databases">
        <title>The Natural Products Discovery Center: Release of the First 8490 Sequenced Strains for Exploring Actinobacteria Biosynthetic Diversity.</title>
        <authorList>
            <person name="Kalkreuter E."/>
            <person name="Kautsar S.A."/>
            <person name="Yang D."/>
            <person name="Bader C.D."/>
            <person name="Teijaro C.N."/>
            <person name="Fluegel L."/>
            <person name="Davis C.M."/>
            <person name="Simpson J.R."/>
            <person name="Lauterbach L."/>
            <person name="Steele A.D."/>
            <person name="Gui C."/>
            <person name="Meng S."/>
            <person name="Li G."/>
            <person name="Viehrig K."/>
            <person name="Ye F."/>
            <person name="Su P."/>
            <person name="Kiefer A.F."/>
            <person name="Nichols A."/>
            <person name="Cepeda A.J."/>
            <person name="Yan W."/>
            <person name="Fan B."/>
            <person name="Jiang Y."/>
            <person name="Adhikari A."/>
            <person name="Zheng C.-J."/>
            <person name="Schuster L."/>
            <person name="Cowan T.M."/>
            <person name="Smanski M.J."/>
            <person name="Chevrette M.G."/>
            <person name="De Carvalho L.P.S."/>
            <person name="Shen B."/>
        </authorList>
    </citation>
    <scope>NUCLEOTIDE SEQUENCE [LARGE SCALE GENOMIC DNA]</scope>
    <source>
        <strain evidence="1 2">NPDC020568</strain>
    </source>
</reference>
<protein>
    <submittedName>
        <fullName evidence="1">CaiB/BaiF CoA transferase family protein</fullName>
    </submittedName>
</protein>
<dbReference type="EMBL" id="JBIRUQ010000007">
    <property type="protein sequence ID" value="MFI1463988.1"/>
    <property type="molecule type" value="Genomic_DNA"/>
</dbReference>
<comment type="caution">
    <text evidence="1">The sequence shown here is derived from an EMBL/GenBank/DDBJ whole genome shotgun (WGS) entry which is preliminary data.</text>
</comment>
<dbReference type="Gene3D" id="3.40.50.10540">
    <property type="entry name" value="Crotonobetainyl-coa:carnitine coa-transferase, domain 1"/>
    <property type="match status" value="1"/>
</dbReference>
<evidence type="ECO:0000313" key="2">
    <source>
        <dbReference type="Proteomes" id="UP001611263"/>
    </source>
</evidence>
<dbReference type="InterPro" id="IPR023606">
    <property type="entry name" value="CoA-Trfase_III_dom_1_sf"/>
</dbReference>
<name>A0ABW7TUW6_9NOCA</name>
<dbReference type="GO" id="GO:0016740">
    <property type="term" value="F:transferase activity"/>
    <property type="evidence" value="ECO:0007669"/>
    <property type="project" value="UniProtKB-KW"/>
</dbReference>
<proteinExistence type="predicted"/>
<gene>
    <name evidence="1" type="ORF">ACH4WX_24980</name>
</gene>
<dbReference type="Pfam" id="PF02515">
    <property type="entry name" value="CoA_transf_3"/>
    <property type="match status" value="1"/>
</dbReference>
<dbReference type="InterPro" id="IPR044855">
    <property type="entry name" value="CoA-Trfase_III_dom3_sf"/>
</dbReference>
<dbReference type="PANTHER" id="PTHR48228">
    <property type="entry name" value="SUCCINYL-COA--D-CITRAMALATE COA-TRANSFERASE"/>
    <property type="match status" value="1"/>
</dbReference>
<dbReference type="InterPro" id="IPR003673">
    <property type="entry name" value="CoA-Trfase_fam_III"/>
</dbReference>
<dbReference type="Proteomes" id="UP001611263">
    <property type="component" value="Unassembled WGS sequence"/>
</dbReference>
<dbReference type="GeneID" id="93508343"/>
<dbReference type="Gene3D" id="3.30.1540.10">
    <property type="entry name" value="formyl-coa transferase, domain 3"/>
    <property type="match status" value="1"/>
</dbReference>
<keyword evidence="2" id="KW-1185">Reference proteome</keyword>
<dbReference type="SUPFAM" id="SSF89796">
    <property type="entry name" value="CoA-transferase family III (CaiB/BaiF)"/>
    <property type="match status" value="1"/>
</dbReference>
<dbReference type="PANTHER" id="PTHR48228:SF2">
    <property type="entry name" value="E-CINNAMOYL-COA:R-PHENYLLACTATE COA TRANSFERASE LARGE SUBUNIT"/>
    <property type="match status" value="1"/>
</dbReference>